<dbReference type="Proteomes" id="UP000011668">
    <property type="component" value="Unassembled WGS sequence"/>
</dbReference>
<protein>
    <submittedName>
        <fullName evidence="4">Sodium/calcium exchanger protein domain-containing protein</fullName>
    </submittedName>
</protein>
<comment type="caution">
    <text evidence="4">The sequence shown here is derived from an EMBL/GenBank/DDBJ whole genome shotgun (WGS) entry which is preliminary data.</text>
</comment>
<keyword evidence="3" id="KW-0812">Transmembrane</keyword>
<feature type="transmembrane region" description="Helical" evidence="3">
    <location>
        <begin position="461"/>
        <end position="484"/>
    </location>
</feature>
<keyword evidence="1" id="KW-0813">Transport</keyword>
<proteinExistence type="predicted"/>
<accession>L8X5F4</accession>
<dbReference type="InterPro" id="IPR004713">
    <property type="entry name" value="CaH_exchang"/>
</dbReference>
<feature type="region of interest" description="Disordered" evidence="2">
    <location>
        <begin position="190"/>
        <end position="229"/>
    </location>
</feature>
<dbReference type="HOGENOM" id="CLU_473418_0_0_1"/>
<dbReference type="PANTHER" id="PTHR31503:SF20">
    <property type="entry name" value="CA(2+)_H(+) EXCHANGER, PUTATIVE (EUROFUNG)-RELATED"/>
    <property type="match status" value="1"/>
</dbReference>
<evidence type="ECO:0000256" key="1">
    <source>
        <dbReference type="ARBA" id="ARBA00023065"/>
    </source>
</evidence>
<feature type="transmembrane region" description="Helical" evidence="3">
    <location>
        <begin position="436"/>
        <end position="454"/>
    </location>
</feature>
<keyword evidence="5" id="KW-1185">Reference proteome</keyword>
<evidence type="ECO:0000313" key="4">
    <source>
        <dbReference type="EMBL" id="ELU44317.1"/>
    </source>
</evidence>
<gene>
    <name evidence="4" type="ORF">AG1IA_01648</name>
</gene>
<feature type="transmembrane region" description="Helical" evidence="3">
    <location>
        <begin position="337"/>
        <end position="362"/>
    </location>
</feature>
<organism evidence="4 5">
    <name type="scientific">Thanatephorus cucumeris (strain AG1-IA)</name>
    <name type="common">Rice sheath blight fungus</name>
    <name type="synonym">Rhizoctonia solani</name>
    <dbReference type="NCBI Taxonomy" id="983506"/>
    <lineage>
        <taxon>Eukaryota</taxon>
        <taxon>Fungi</taxon>
        <taxon>Dikarya</taxon>
        <taxon>Basidiomycota</taxon>
        <taxon>Agaricomycotina</taxon>
        <taxon>Agaricomycetes</taxon>
        <taxon>Cantharellales</taxon>
        <taxon>Ceratobasidiaceae</taxon>
        <taxon>Rhizoctonia</taxon>
        <taxon>Rhizoctonia solani AG-1</taxon>
    </lineage>
</organism>
<feature type="compositionally biased region" description="Polar residues" evidence="2">
    <location>
        <begin position="209"/>
        <end position="222"/>
    </location>
</feature>
<evidence type="ECO:0000313" key="5">
    <source>
        <dbReference type="Proteomes" id="UP000011668"/>
    </source>
</evidence>
<sequence>MHPSARDVTTALLLYQSDIHWGALSIFISGDRVWSGQIESPITLVTRANIGDIGVTLLRDRMLCPAVSHILHTGGIYSNIQRPARGVTIYKTVGCKPTASIEPVTTEAGRSFQREEFEKIEAQMGKLGRLDRNIRVGTWITGESCEPRTKALALLHYLCQVPPPPSHSALCPSQIMSGQYAPVRDLDVEEDGHNHEAPDFPQAEPFRGSTETLVPGSTTPPGTQYARVPADQAGNGRAHIRPAFTHQRTGSSGAYADPWSPGYQRNKGRFSLGSTQELHSADQSKRFSRASLGPTQLRHASTGTPAPPGPPVSKWQNFKLKFQGHRIRERGHEVPGLWASLKAIVTCSWLNILFVFIPLAWVWGWKVAQPFVKDKKKSDYEDYVYLFICEPFGFLRLNWYSDLDTVSFIAIIPLENICEFAGEQLALYCGESIGDLIIITLHNVVEVVLAWFLLMKCELRLLQATIVGVVLLHALLVPGAAFLAGGSKIWAQNLKPRVTELNQSLLTVGVLALVVPAAFYTALPYQHPLTYAPQFANATLVELEKGSTNSSAAHAARLLARAIADGEKTHKASVHE</sequence>
<keyword evidence="3" id="KW-1133">Transmembrane helix</keyword>
<dbReference type="AlphaFoldDB" id="L8X5F4"/>
<keyword evidence="3" id="KW-0472">Membrane</keyword>
<name>L8X5F4_THACA</name>
<dbReference type="GO" id="GO:0006874">
    <property type="term" value="P:intracellular calcium ion homeostasis"/>
    <property type="evidence" value="ECO:0007669"/>
    <property type="project" value="TreeGrafter"/>
</dbReference>
<dbReference type="PANTHER" id="PTHR31503">
    <property type="entry name" value="VACUOLAR CALCIUM ION TRANSPORTER"/>
    <property type="match status" value="1"/>
</dbReference>
<dbReference type="GO" id="GO:0000329">
    <property type="term" value="C:fungal-type vacuole membrane"/>
    <property type="evidence" value="ECO:0007669"/>
    <property type="project" value="TreeGrafter"/>
</dbReference>
<keyword evidence="1" id="KW-0406">Ion transport</keyword>
<feature type="region of interest" description="Disordered" evidence="2">
    <location>
        <begin position="242"/>
        <end position="268"/>
    </location>
</feature>
<dbReference type="EMBL" id="AFRT01000354">
    <property type="protein sequence ID" value="ELU44317.1"/>
    <property type="molecule type" value="Genomic_DNA"/>
</dbReference>
<evidence type="ECO:0000256" key="2">
    <source>
        <dbReference type="SAM" id="MobiDB-lite"/>
    </source>
</evidence>
<feature type="transmembrane region" description="Helical" evidence="3">
    <location>
        <begin position="504"/>
        <end position="523"/>
    </location>
</feature>
<dbReference type="OrthoDB" id="1699231at2759"/>
<evidence type="ECO:0000256" key="3">
    <source>
        <dbReference type="SAM" id="Phobius"/>
    </source>
</evidence>
<reference evidence="4 5" key="1">
    <citation type="journal article" date="2013" name="Nat. Commun.">
        <title>The evolution and pathogenic mechanisms of the rice sheath blight pathogen.</title>
        <authorList>
            <person name="Zheng A."/>
            <person name="Lin R."/>
            <person name="Xu L."/>
            <person name="Qin P."/>
            <person name="Tang C."/>
            <person name="Ai P."/>
            <person name="Zhang D."/>
            <person name="Liu Y."/>
            <person name="Sun Z."/>
            <person name="Feng H."/>
            <person name="Wang Y."/>
            <person name="Chen Y."/>
            <person name="Liang X."/>
            <person name="Fu R."/>
            <person name="Li Q."/>
            <person name="Zhang J."/>
            <person name="Yu X."/>
            <person name="Xie Z."/>
            <person name="Ding L."/>
            <person name="Guan P."/>
            <person name="Tang J."/>
            <person name="Liang Y."/>
            <person name="Wang S."/>
            <person name="Deng Q."/>
            <person name="Li S."/>
            <person name="Zhu J."/>
            <person name="Wang L."/>
            <person name="Liu H."/>
            <person name="Li P."/>
        </authorList>
    </citation>
    <scope>NUCLEOTIDE SEQUENCE [LARGE SCALE GENOMIC DNA]</scope>
    <source>
        <strain evidence="5">AG-1 IA</strain>
    </source>
</reference>
<dbReference type="STRING" id="983506.L8X5F4"/>
<dbReference type="GO" id="GO:0015369">
    <property type="term" value="F:calcium:proton antiporter activity"/>
    <property type="evidence" value="ECO:0007669"/>
    <property type="project" value="TreeGrafter"/>
</dbReference>